<evidence type="ECO:0000256" key="2">
    <source>
        <dbReference type="ARBA" id="ARBA00022771"/>
    </source>
</evidence>
<dbReference type="AlphaFoldDB" id="A0A8C7A2F2"/>
<evidence type="ECO:0008006" key="11">
    <source>
        <dbReference type="Google" id="ProtNLM"/>
    </source>
</evidence>
<dbReference type="GO" id="GO:0005634">
    <property type="term" value="C:nucleus"/>
    <property type="evidence" value="ECO:0007669"/>
    <property type="project" value="InterPro"/>
</dbReference>
<feature type="compositionally biased region" description="Polar residues" evidence="6">
    <location>
        <begin position="113"/>
        <end position="124"/>
    </location>
</feature>
<dbReference type="InterPro" id="IPR019786">
    <property type="entry name" value="Zinc_finger_PHD-type_CS"/>
</dbReference>
<evidence type="ECO:0000313" key="9">
    <source>
        <dbReference type="Ensembl" id="ENSNPEP00000021921.1"/>
    </source>
</evidence>
<dbReference type="GO" id="GO:0000981">
    <property type="term" value="F:DNA-binding transcription factor activity, RNA polymerase II-specific"/>
    <property type="evidence" value="ECO:0007669"/>
    <property type="project" value="TreeGrafter"/>
</dbReference>
<feature type="region of interest" description="Disordered" evidence="6">
    <location>
        <begin position="267"/>
        <end position="294"/>
    </location>
</feature>
<evidence type="ECO:0000256" key="4">
    <source>
        <dbReference type="ARBA" id="ARBA00023125"/>
    </source>
</evidence>
<feature type="domain" description="PHD-type" evidence="7">
    <location>
        <begin position="199"/>
        <end position="246"/>
    </location>
</feature>
<dbReference type="Gene3D" id="3.30.40.10">
    <property type="entry name" value="Zinc/RING finger domain, C3HC4 (zinc finger)"/>
    <property type="match status" value="2"/>
</dbReference>
<dbReference type="InterPro" id="IPR019787">
    <property type="entry name" value="Znf_PHD-finger"/>
</dbReference>
<dbReference type="InterPro" id="IPR004865">
    <property type="entry name" value="HSR_dom"/>
</dbReference>
<feature type="domain" description="HSR" evidence="8">
    <location>
        <begin position="1"/>
        <end position="108"/>
    </location>
</feature>
<evidence type="ECO:0000313" key="10">
    <source>
        <dbReference type="Proteomes" id="UP000694420"/>
    </source>
</evidence>
<dbReference type="GO" id="GO:0045182">
    <property type="term" value="F:translation regulator activity"/>
    <property type="evidence" value="ECO:0007669"/>
    <property type="project" value="InterPro"/>
</dbReference>
<evidence type="ECO:0000256" key="5">
    <source>
        <dbReference type="PROSITE-ProRule" id="PRU00146"/>
    </source>
</evidence>
<dbReference type="InterPro" id="IPR008087">
    <property type="entry name" value="AIRE"/>
</dbReference>
<keyword evidence="1" id="KW-0479">Metal-binding</keyword>
<keyword evidence="4" id="KW-0238">DNA-binding</keyword>
<dbReference type="InterPro" id="IPR043563">
    <property type="entry name" value="Sp110/Sp140/Sp140L-like"/>
</dbReference>
<dbReference type="PANTHER" id="PTHR46386:SF11">
    <property type="entry name" value="AUTOIMMUNE REGULATOR"/>
    <property type="match status" value="1"/>
</dbReference>
<name>A0A8C7A2F2_NOTPE</name>
<evidence type="ECO:0000259" key="7">
    <source>
        <dbReference type="PROSITE" id="PS50016"/>
    </source>
</evidence>
<dbReference type="GO" id="GO:0006959">
    <property type="term" value="P:humoral immune response"/>
    <property type="evidence" value="ECO:0007669"/>
    <property type="project" value="InterPro"/>
</dbReference>
<dbReference type="PROSITE" id="PS01359">
    <property type="entry name" value="ZF_PHD_1"/>
    <property type="match status" value="1"/>
</dbReference>
<feature type="region of interest" description="Disordered" evidence="6">
    <location>
        <begin position="110"/>
        <end position="166"/>
    </location>
</feature>
<dbReference type="InterPro" id="IPR011011">
    <property type="entry name" value="Znf_FYVE_PHD"/>
</dbReference>
<evidence type="ECO:0000259" key="8">
    <source>
        <dbReference type="PROSITE" id="PS51414"/>
    </source>
</evidence>
<keyword evidence="10" id="KW-1185">Reference proteome</keyword>
<evidence type="ECO:0000256" key="6">
    <source>
        <dbReference type="SAM" id="MobiDB-lite"/>
    </source>
</evidence>
<feature type="compositionally biased region" description="Polar residues" evidence="6">
    <location>
        <begin position="132"/>
        <end position="141"/>
    </location>
</feature>
<reference evidence="9" key="2">
    <citation type="submission" date="2025-09" db="UniProtKB">
        <authorList>
            <consortium name="Ensembl"/>
        </authorList>
    </citation>
    <scope>IDENTIFICATION</scope>
</reference>
<dbReference type="GO" id="GO:0005737">
    <property type="term" value="C:cytoplasm"/>
    <property type="evidence" value="ECO:0007669"/>
    <property type="project" value="InterPro"/>
</dbReference>
<dbReference type="Ensembl" id="ENSNPET00000022478.1">
    <property type="protein sequence ID" value="ENSNPEP00000021921.1"/>
    <property type="gene ID" value="ENSNPEG00000016252.1"/>
</dbReference>
<evidence type="ECO:0000256" key="3">
    <source>
        <dbReference type="ARBA" id="ARBA00022833"/>
    </source>
</evidence>
<dbReference type="SUPFAM" id="SSF57903">
    <property type="entry name" value="FYVE/PHD zinc finger"/>
    <property type="match status" value="2"/>
</dbReference>
<dbReference type="GO" id="GO:0008270">
    <property type="term" value="F:zinc ion binding"/>
    <property type="evidence" value="ECO:0007669"/>
    <property type="project" value="UniProtKB-KW"/>
</dbReference>
<dbReference type="Proteomes" id="UP000694420">
    <property type="component" value="Unplaced"/>
</dbReference>
<sequence>MARVLGDGDLRHLLKLHRTEIAMAVDDVFPLLHGLADHNVITEHMFKETLSRTEREGCHRALHTLLTWLLGRDTGAIRSFWAVLFKDYNLQRYAGLRPIRRHFPTGRRLAQVATGSEGSPTASSLHPPHALQTVTQGSSSAALGDHPPAHQASGPRPRGSPLPPLAARARLPAPHQVRAAPQQIHTATATTLPAQQQNEDECAACGDGGELICCDGCPKAFHLGCLVPPLTEVPSGTWRCRSCDTQLHRQPDPTAQVELLASTEVPTRLGLPPQGSATPGHKPSGLRQLHSPSQELTPSTACSICGAGGNMNYCSRCLTAFHPCCRFPVHGGSGSPTG</sequence>
<dbReference type="PROSITE" id="PS50016">
    <property type="entry name" value="ZF_PHD_2"/>
    <property type="match status" value="1"/>
</dbReference>
<evidence type="ECO:0000256" key="1">
    <source>
        <dbReference type="ARBA" id="ARBA00022723"/>
    </source>
</evidence>
<protein>
    <recommendedName>
        <fullName evidence="11">AIRE regulator</fullName>
    </recommendedName>
</protein>
<dbReference type="Pfam" id="PF03172">
    <property type="entry name" value="HSR"/>
    <property type="match status" value="1"/>
</dbReference>
<dbReference type="SMART" id="SM00249">
    <property type="entry name" value="PHD"/>
    <property type="match status" value="1"/>
</dbReference>
<keyword evidence="2 5" id="KW-0863">Zinc-finger</keyword>
<accession>A0A8C7A2F2</accession>
<dbReference type="PROSITE" id="PS51414">
    <property type="entry name" value="HSR"/>
    <property type="match status" value="1"/>
</dbReference>
<reference evidence="9" key="1">
    <citation type="submission" date="2025-08" db="UniProtKB">
        <authorList>
            <consortium name="Ensembl"/>
        </authorList>
    </citation>
    <scope>IDENTIFICATION</scope>
</reference>
<keyword evidence="3" id="KW-0862">Zinc</keyword>
<proteinExistence type="predicted"/>
<dbReference type="GO" id="GO:0003677">
    <property type="term" value="F:DNA binding"/>
    <property type="evidence" value="ECO:0007669"/>
    <property type="project" value="UniProtKB-KW"/>
</dbReference>
<organism evidence="9 10">
    <name type="scientific">Nothoprocta perdicaria</name>
    <name type="common">Chilean tinamou</name>
    <name type="synonym">Crypturus perdicarius</name>
    <dbReference type="NCBI Taxonomy" id="30464"/>
    <lineage>
        <taxon>Eukaryota</taxon>
        <taxon>Metazoa</taxon>
        <taxon>Chordata</taxon>
        <taxon>Craniata</taxon>
        <taxon>Vertebrata</taxon>
        <taxon>Euteleostomi</taxon>
        <taxon>Archelosauria</taxon>
        <taxon>Archosauria</taxon>
        <taxon>Dinosauria</taxon>
        <taxon>Saurischia</taxon>
        <taxon>Theropoda</taxon>
        <taxon>Coelurosauria</taxon>
        <taxon>Aves</taxon>
        <taxon>Palaeognathae</taxon>
        <taxon>Tinamiformes</taxon>
        <taxon>Tinamidae</taxon>
        <taxon>Nothoprocta</taxon>
    </lineage>
</organism>
<dbReference type="PRINTS" id="PR01711">
    <property type="entry name" value="AIREGULATOR"/>
</dbReference>
<dbReference type="Pfam" id="PF00628">
    <property type="entry name" value="PHD"/>
    <property type="match status" value="1"/>
</dbReference>
<dbReference type="InterPro" id="IPR013083">
    <property type="entry name" value="Znf_RING/FYVE/PHD"/>
</dbReference>
<dbReference type="InterPro" id="IPR001965">
    <property type="entry name" value="Znf_PHD"/>
</dbReference>
<dbReference type="PANTHER" id="PTHR46386">
    <property type="entry name" value="NUCLEAR BODY PROTEIN SP140"/>
    <property type="match status" value="1"/>
</dbReference>
<dbReference type="CDD" id="cd15539">
    <property type="entry name" value="PHD1_AIRE"/>
    <property type="match status" value="1"/>
</dbReference>